<protein>
    <submittedName>
        <fullName evidence="2">Uncharacterized protein</fullName>
    </submittedName>
</protein>
<dbReference type="EMBL" id="JAAXPE010000002">
    <property type="protein sequence ID" value="NKY84584.1"/>
    <property type="molecule type" value="Genomic_DNA"/>
</dbReference>
<feature type="region of interest" description="Disordered" evidence="1">
    <location>
        <begin position="127"/>
        <end position="146"/>
    </location>
</feature>
<feature type="compositionally biased region" description="Polar residues" evidence="1">
    <location>
        <begin position="613"/>
        <end position="640"/>
    </location>
</feature>
<feature type="compositionally biased region" description="Low complexity" evidence="1">
    <location>
        <begin position="180"/>
        <end position="194"/>
    </location>
</feature>
<proteinExistence type="predicted"/>
<gene>
    <name evidence="2" type="ORF">HGA07_02955</name>
</gene>
<evidence type="ECO:0000313" key="3">
    <source>
        <dbReference type="Proteomes" id="UP000523447"/>
    </source>
</evidence>
<feature type="region of interest" description="Disordered" evidence="1">
    <location>
        <begin position="502"/>
        <end position="738"/>
    </location>
</feature>
<feature type="compositionally biased region" description="Basic and acidic residues" evidence="1">
    <location>
        <begin position="502"/>
        <end position="517"/>
    </location>
</feature>
<keyword evidence="3" id="KW-1185">Reference proteome</keyword>
<feature type="compositionally biased region" description="Polar residues" evidence="1">
    <location>
        <begin position="520"/>
        <end position="535"/>
    </location>
</feature>
<feature type="region of interest" description="Disordered" evidence="1">
    <location>
        <begin position="42"/>
        <end position="120"/>
    </location>
</feature>
<feature type="compositionally biased region" description="Pro residues" evidence="1">
    <location>
        <begin position="98"/>
        <end position="110"/>
    </location>
</feature>
<feature type="compositionally biased region" description="Gly residues" evidence="1">
    <location>
        <begin position="195"/>
        <end position="205"/>
    </location>
</feature>
<dbReference type="Proteomes" id="UP000523447">
    <property type="component" value="Unassembled WGS sequence"/>
</dbReference>
<evidence type="ECO:0000313" key="2">
    <source>
        <dbReference type="EMBL" id="NKY84584.1"/>
    </source>
</evidence>
<feature type="compositionally biased region" description="Polar residues" evidence="1">
    <location>
        <begin position="319"/>
        <end position="329"/>
    </location>
</feature>
<sequence length="808" mass="79528">MSRELPFDDDADAGDHASDAAYRVATGVARVARAGAYVTGGALIASNGSPAPENESHNSHITGWSTADPHQDAPSPVVTYPDPSPDSVPPDLGTSAPNTPPAAAPAPVDPPAAHGYSGFQVPYADGRTVAPGAGETPGDGSYTLPGTDYTVPGAGYGFDGTEYANPGYYAGQDFWQPGRHPAAAPAHDAVPGAGAATGRGDGFGMPGADPHPTAPLPGHGMGLPGTNGLHLPGMNGFGPGGFGLEHGLSDAQPAPFDGIGEGGRFGVFLETDMKVDAHIGLDGIWMTAQTTVDVTVGDVGHQLDDFGQWLGPGTQQIAEDAAQSGTSWAGQFGRANPDPAQAGEGGAAPAIGAADPAAASAVPTSAGHSSAGHSSAGHSSAAASSGSAGAVPGGSVPAPQSGPMAAASAPGGASAFAPGPASAVPTVAVPQPVSPTPVVAAPTPPPPPAPVPVQPVSTTPLQTTIQPEAASHPIANVITAHPGPSPLTAPAVAVPALFDDRPRHLGTDAELPGRHGGESSGSIDPTPQGPTTTAKSGPGTAHDVDPTRTPAAPTTPSAGHSGLPTVGGHPTTRPGTSSEHDRPTTSTGHDSTGSDTTDRTTPTVTLPRDTDSDPTGTRTPGATTSNSDAGQGDSGRTGTHSPSTSSGADTAAPGTADGSTTPSAGSGLPGTDQDSVPTRELPTPDVPTQHSTPSHDQTLPTREPTLPTGQHGTNPTPDTGGIAPHTVPMDPPTVVKPPTTIDPAPGAHIAPVKPAAHAMDAYDVSLWSDTGTGPVSTSAGLTGGLHESAYSELHHSAVHPVPDFHLSL</sequence>
<comment type="caution">
    <text evidence="2">The sequence shown here is derived from an EMBL/GenBank/DDBJ whole genome shotgun (WGS) entry which is preliminary data.</text>
</comment>
<reference evidence="2 3" key="1">
    <citation type="submission" date="2020-04" db="EMBL/GenBank/DDBJ databases">
        <title>MicrobeNet Type strains.</title>
        <authorList>
            <person name="Nicholson A.C."/>
        </authorList>
    </citation>
    <scope>NUCLEOTIDE SEQUENCE [LARGE SCALE GENOMIC DNA]</scope>
    <source>
        <strain evidence="2 3">DSM 44445</strain>
    </source>
</reference>
<dbReference type="RefSeq" id="WP_168441192.1">
    <property type="nucleotide sequence ID" value="NZ_CAWPHS010000012.1"/>
</dbReference>
<feature type="compositionally biased region" description="Polar residues" evidence="1">
    <location>
        <begin position="707"/>
        <end position="717"/>
    </location>
</feature>
<feature type="region of interest" description="Disordered" evidence="1">
    <location>
        <begin position="319"/>
        <end position="422"/>
    </location>
</feature>
<feature type="compositionally biased region" description="Low complexity" evidence="1">
    <location>
        <begin position="547"/>
        <end position="556"/>
    </location>
</feature>
<feature type="compositionally biased region" description="Low complexity" evidence="1">
    <location>
        <begin position="337"/>
        <end position="422"/>
    </location>
</feature>
<accession>A0A7X6LV06</accession>
<feature type="compositionally biased region" description="Low complexity" evidence="1">
    <location>
        <begin position="641"/>
        <end position="662"/>
    </location>
</feature>
<dbReference type="AlphaFoldDB" id="A0A7X6LV06"/>
<feature type="compositionally biased region" description="Polar residues" evidence="1">
    <location>
        <begin position="686"/>
        <end position="700"/>
    </location>
</feature>
<feature type="region of interest" description="Disordered" evidence="1">
    <location>
        <begin position="180"/>
        <end position="227"/>
    </location>
</feature>
<name>A0A7X6LV06_9NOCA</name>
<feature type="compositionally biased region" description="Low complexity" evidence="1">
    <location>
        <begin position="584"/>
        <end position="607"/>
    </location>
</feature>
<evidence type="ECO:0000256" key="1">
    <source>
        <dbReference type="SAM" id="MobiDB-lite"/>
    </source>
</evidence>
<organism evidence="2 3">
    <name type="scientific">Nocardia veterana</name>
    <dbReference type="NCBI Taxonomy" id="132249"/>
    <lineage>
        <taxon>Bacteria</taxon>
        <taxon>Bacillati</taxon>
        <taxon>Actinomycetota</taxon>
        <taxon>Actinomycetes</taxon>
        <taxon>Mycobacteriales</taxon>
        <taxon>Nocardiaceae</taxon>
        <taxon>Nocardia</taxon>
    </lineage>
</organism>